<dbReference type="InterPro" id="IPR002885">
    <property type="entry name" value="PPR_rpt"/>
</dbReference>
<dbReference type="AlphaFoldDB" id="A0A7J7P6W3"/>
<accession>A0A7J7P6W3</accession>
<dbReference type="InterPro" id="IPR046960">
    <property type="entry name" value="PPR_At4g14850-like_plant"/>
</dbReference>
<dbReference type="NCBIfam" id="TIGR00756">
    <property type="entry name" value="PPR"/>
    <property type="match status" value="2"/>
</dbReference>
<keyword evidence="1" id="KW-0677">Repeat</keyword>
<keyword evidence="4" id="KW-1185">Reference proteome</keyword>
<dbReference type="Pfam" id="PF01535">
    <property type="entry name" value="PPR"/>
    <property type="match status" value="2"/>
</dbReference>
<name>A0A7J7P6W3_9MAGN</name>
<proteinExistence type="predicted"/>
<evidence type="ECO:0000313" key="3">
    <source>
        <dbReference type="EMBL" id="KAF6175176.1"/>
    </source>
</evidence>
<dbReference type="GO" id="GO:0009451">
    <property type="term" value="P:RNA modification"/>
    <property type="evidence" value="ECO:0007669"/>
    <property type="project" value="InterPro"/>
</dbReference>
<sequence>MSVRDIVSWNFKIDGYARIGNIFAAREFFKRMSDRNLRSWNVMLALYVRSKYYGECLRLFDKMIGEGDVKPDEATLVSILIACGSLGVLDRSYKPSKL</sequence>
<dbReference type="GO" id="GO:0003723">
    <property type="term" value="F:RNA binding"/>
    <property type="evidence" value="ECO:0007669"/>
    <property type="project" value="InterPro"/>
</dbReference>
<dbReference type="PANTHER" id="PTHR47926:SF485">
    <property type="entry name" value="REPEAT-LIKE SUPERFAMILY PROTEIN, PUTATIVE-RELATED"/>
    <property type="match status" value="1"/>
</dbReference>
<dbReference type="OrthoDB" id="9990610at2759"/>
<feature type="repeat" description="PPR" evidence="2">
    <location>
        <begin position="5"/>
        <end position="39"/>
    </location>
</feature>
<evidence type="ECO:0000313" key="4">
    <source>
        <dbReference type="Proteomes" id="UP000541444"/>
    </source>
</evidence>
<comment type="caution">
    <text evidence="3">The sequence shown here is derived from an EMBL/GenBank/DDBJ whole genome shotgun (WGS) entry which is preliminary data.</text>
</comment>
<dbReference type="InterPro" id="IPR011990">
    <property type="entry name" value="TPR-like_helical_dom_sf"/>
</dbReference>
<dbReference type="PROSITE" id="PS51375">
    <property type="entry name" value="PPR"/>
    <property type="match status" value="1"/>
</dbReference>
<dbReference type="PANTHER" id="PTHR47926">
    <property type="entry name" value="PENTATRICOPEPTIDE REPEAT-CONTAINING PROTEIN"/>
    <property type="match status" value="1"/>
</dbReference>
<evidence type="ECO:0000256" key="1">
    <source>
        <dbReference type="ARBA" id="ARBA00022737"/>
    </source>
</evidence>
<organism evidence="3 4">
    <name type="scientific">Kingdonia uniflora</name>
    <dbReference type="NCBI Taxonomy" id="39325"/>
    <lineage>
        <taxon>Eukaryota</taxon>
        <taxon>Viridiplantae</taxon>
        <taxon>Streptophyta</taxon>
        <taxon>Embryophyta</taxon>
        <taxon>Tracheophyta</taxon>
        <taxon>Spermatophyta</taxon>
        <taxon>Magnoliopsida</taxon>
        <taxon>Ranunculales</taxon>
        <taxon>Circaeasteraceae</taxon>
        <taxon>Kingdonia</taxon>
    </lineage>
</organism>
<protein>
    <recommendedName>
        <fullName evidence="5">Pentatricopeptide repeat-containing protein</fullName>
    </recommendedName>
</protein>
<gene>
    <name evidence="3" type="ORF">GIB67_022857</name>
</gene>
<dbReference type="Gene3D" id="1.25.40.10">
    <property type="entry name" value="Tetratricopeptide repeat domain"/>
    <property type="match status" value="1"/>
</dbReference>
<dbReference type="EMBL" id="JACGCM010000215">
    <property type="protein sequence ID" value="KAF6175176.1"/>
    <property type="molecule type" value="Genomic_DNA"/>
</dbReference>
<dbReference type="Proteomes" id="UP000541444">
    <property type="component" value="Unassembled WGS sequence"/>
</dbReference>
<evidence type="ECO:0008006" key="5">
    <source>
        <dbReference type="Google" id="ProtNLM"/>
    </source>
</evidence>
<reference evidence="3 4" key="1">
    <citation type="journal article" date="2020" name="IScience">
        <title>Genome Sequencing of the Endangered Kingdonia uniflora (Circaeasteraceae, Ranunculales) Reveals Potential Mechanisms of Evolutionary Specialization.</title>
        <authorList>
            <person name="Sun Y."/>
            <person name="Deng T."/>
            <person name="Zhang A."/>
            <person name="Moore M.J."/>
            <person name="Landis J.B."/>
            <person name="Lin N."/>
            <person name="Zhang H."/>
            <person name="Zhang X."/>
            <person name="Huang J."/>
            <person name="Zhang X."/>
            <person name="Sun H."/>
            <person name="Wang H."/>
        </authorList>
    </citation>
    <scope>NUCLEOTIDE SEQUENCE [LARGE SCALE GENOMIC DNA]</scope>
    <source>
        <strain evidence="3">TB1705</strain>
        <tissue evidence="3">Leaf</tissue>
    </source>
</reference>
<evidence type="ECO:0000256" key="2">
    <source>
        <dbReference type="PROSITE-ProRule" id="PRU00708"/>
    </source>
</evidence>